<evidence type="ECO:0000256" key="1">
    <source>
        <dbReference type="ARBA" id="ARBA00022468"/>
    </source>
</evidence>
<feature type="domain" description="Ras-GAP" evidence="7">
    <location>
        <begin position="275"/>
        <end position="467"/>
    </location>
</feature>
<evidence type="ECO:0000259" key="5">
    <source>
        <dbReference type="PROSITE" id="PS50003"/>
    </source>
</evidence>
<keyword evidence="2" id="KW-0597">Phosphoprotein</keyword>
<dbReference type="InterPro" id="IPR057606">
    <property type="entry name" value="SynGAP1-like_PH"/>
</dbReference>
<dbReference type="InterPro" id="IPR035892">
    <property type="entry name" value="C2_domain_sf"/>
</dbReference>
<dbReference type="PROSITE" id="PS50018">
    <property type="entry name" value="RAS_GTPASE_ACTIV_2"/>
    <property type="match status" value="1"/>
</dbReference>
<feature type="region of interest" description="Disordered" evidence="4">
    <location>
        <begin position="683"/>
        <end position="727"/>
    </location>
</feature>
<dbReference type="Gene3D" id="2.60.40.150">
    <property type="entry name" value="C2 domain"/>
    <property type="match status" value="1"/>
</dbReference>
<dbReference type="CDD" id="cd04013">
    <property type="entry name" value="C2_SynGAP_like"/>
    <property type="match status" value="1"/>
</dbReference>
<organism evidence="8 9">
    <name type="scientific">Monopterus albus</name>
    <name type="common">Swamp eel</name>
    <dbReference type="NCBI Taxonomy" id="43700"/>
    <lineage>
        <taxon>Eukaryota</taxon>
        <taxon>Metazoa</taxon>
        <taxon>Chordata</taxon>
        <taxon>Craniata</taxon>
        <taxon>Vertebrata</taxon>
        <taxon>Euteleostomi</taxon>
        <taxon>Actinopterygii</taxon>
        <taxon>Neopterygii</taxon>
        <taxon>Teleostei</taxon>
        <taxon>Neoteleostei</taxon>
        <taxon>Acanthomorphata</taxon>
        <taxon>Anabantaria</taxon>
        <taxon>Synbranchiformes</taxon>
        <taxon>Synbranchidae</taxon>
        <taxon>Monopterus</taxon>
    </lineage>
</organism>
<dbReference type="InterPro" id="IPR008936">
    <property type="entry name" value="Rho_GTPase_activation_prot"/>
</dbReference>
<evidence type="ECO:0000259" key="6">
    <source>
        <dbReference type="PROSITE" id="PS50004"/>
    </source>
</evidence>
<dbReference type="Pfam" id="PF12004">
    <property type="entry name" value="DAB2P_C"/>
    <property type="match status" value="2"/>
</dbReference>
<dbReference type="SMART" id="SM00239">
    <property type="entry name" value="C2"/>
    <property type="match status" value="1"/>
</dbReference>
<dbReference type="AlphaFoldDB" id="A0A3Q3IDG3"/>
<dbReference type="CDD" id="cd05136">
    <property type="entry name" value="RasGAP_DAB2IP"/>
    <property type="match status" value="1"/>
</dbReference>
<evidence type="ECO:0000256" key="3">
    <source>
        <dbReference type="SAM" id="Coils"/>
    </source>
</evidence>
<feature type="coiled-coil region" evidence="3">
    <location>
        <begin position="764"/>
        <end position="830"/>
    </location>
</feature>
<feature type="coiled-coil region" evidence="3">
    <location>
        <begin position="860"/>
        <end position="887"/>
    </location>
</feature>
<name>A0A3Q3IDG3_MONAL</name>
<dbReference type="Proteomes" id="UP000261600">
    <property type="component" value="Unplaced"/>
</dbReference>
<reference evidence="8" key="1">
    <citation type="submission" date="2025-08" db="UniProtKB">
        <authorList>
            <consortium name="Ensembl"/>
        </authorList>
    </citation>
    <scope>IDENTIFICATION</scope>
</reference>
<dbReference type="Pfam" id="PF00168">
    <property type="entry name" value="C2"/>
    <property type="match status" value="1"/>
</dbReference>
<dbReference type="Pfam" id="PF25321">
    <property type="entry name" value="PH_RASGAP"/>
    <property type="match status" value="1"/>
</dbReference>
<dbReference type="InterPro" id="IPR001936">
    <property type="entry name" value="RasGAP_dom"/>
</dbReference>
<dbReference type="Gene3D" id="1.10.506.10">
    <property type="entry name" value="GTPase Activation - p120gap, domain 1"/>
    <property type="match status" value="2"/>
</dbReference>
<feature type="region of interest" description="Disordered" evidence="4">
    <location>
        <begin position="892"/>
        <end position="919"/>
    </location>
</feature>
<evidence type="ECO:0000259" key="7">
    <source>
        <dbReference type="PROSITE" id="PS50018"/>
    </source>
</evidence>
<evidence type="ECO:0000313" key="8">
    <source>
        <dbReference type="Ensembl" id="ENSMALP00000001998.1"/>
    </source>
</evidence>
<evidence type="ECO:0000256" key="4">
    <source>
        <dbReference type="SAM" id="MobiDB-lite"/>
    </source>
</evidence>
<evidence type="ECO:0000256" key="2">
    <source>
        <dbReference type="ARBA" id="ARBA00022553"/>
    </source>
</evidence>
<sequence length="919" mass="103268">TERQTDRDRSSAFQSNSIRISRFSIFPLCVMRRLHCGSQDSLLSGGCVSSLELRMDQSVIIKPVHSSLLGQDYCFEVTTSTGTKCFSCRSAAERDKWMENLRRAVHPNKDNSRRVENVLTVWVIEAKDLPAKKRYFCELCLDDSLYARTSCKLKTDNIFWGERFDFSSLPSISAVTLHLYKDTDRKRKKDKSSYVGLVNIPVATVTGRQLVEKWHSVSTPSTIRGKSSVPTVRIKARYQSIVILPMEQYKEFAEYISSNYLLLCNTLEASISLRAKEELGAALVHILHSTGKAKDFLTDLMMSEVDRCRDNDQLIFRENTLATKSIEEYLKLIGQKYLQDALGEFIKALYESDENCEVDPSRCSASDLAEHQANLRMCCELAFCKILDSYRVFPRELKEVFASWRQECGSRGRPDISERLISASLFLRFLCPAVMSPSLFDLMQEYPDERTARTLTLIAKVIQNLANFSKFGTKEEYMLFMNDFVERQWSSMQRFLQEISNPDGLNHTAGFDGYIDLGRELSSLHTLLTELDQSCLSKLGPLPRILRDVSMALANPGGVTNHGSVAVSSPEPQRVVSPPPMLPPPLSPPLSPPLATCSPSVGLQGSPAPSSSYSEPNENEAGCETTNGGRREGPELTSESRSLSLVDLQDCSPSDGLDDGLWQRKTGLLPLSFQNPVYHMTTTSPRQLQQADATPSDCSVGSQGNDDRKRGERMSAMSSSSSGEEYSRRALSLTETLTSKKRQRLIILGCYWFCAGSAGSDSMCVQYQQEIALLQEKLRVAALRQEECEARLMVQDQQNQRMLQEYQARLEDTESRLRRLQDDKDLQMNSIISRLMAVEEELKKDHSDMQAVVDSKQKIIEAQEKRIASLDAANTRLMAALTQLKERYAVTSQRNGLSPSNTSSLQITENGEFRNSGNC</sequence>
<dbReference type="InterPro" id="IPR039360">
    <property type="entry name" value="Ras_GTPase"/>
</dbReference>
<proteinExistence type="predicted"/>
<feature type="compositionally biased region" description="Polar residues" evidence="4">
    <location>
        <begin position="683"/>
        <end position="704"/>
    </location>
</feature>
<feature type="domain" description="PH" evidence="5">
    <location>
        <begin position="1"/>
        <end position="106"/>
    </location>
</feature>
<feature type="region of interest" description="Disordered" evidence="4">
    <location>
        <begin position="560"/>
        <end position="642"/>
    </location>
</feature>
<dbReference type="FunFam" id="1.10.506.10:FF:000001">
    <property type="entry name" value="Ras GTPase-activating protein nGAP isoform 2"/>
    <property type="match status" value="1"/>
</dbReference>
<dbReference type="InterPro" id="IPR000008">
    <property type="entry name" value="C2_dom"/>
</dbReference>
<dbReference type="Ensembl" id="ENSMALT00000002053.1">
    <property type="protein sequence ID" value="ENSMALP00000001998.1"/>
    <property type="gene ID" value="ENSMALG00000001446.1"/>
</dbReference>
<keyword evidence="1" id="KW-0343">GTPase activation</keyword>
<dbReference type="Gene3D" id="2.30.29.30">
    <property type="entry name" value="Pleckstrin-homology domain (PH domain)/Phosphotyrosine-binding domain (PTB)"/>
    <property type="match status" value="1"/>
</dbReference>
<dbReference type="InterPro" id="IPR023152">
    <property type="entry name" value="RasGAP_CS"/>
</dbReference>
<feature type="compositionally biased region" description="Polar residues" evidence="4">
    <location>
        <begin position="561"/>
        <end position="571"/>
    </location>
</feature>
<dbReference type="SUPFAM" id="SSF50729">
    <property type="entry name" value="PH domain-like"/>
    <property type="match status" value="1"/>
</dbReference>
<dbReference type="Pfam" id="PF00616">
    <property type="entry name" value="RasGAP"/>
    <property type="match status" value="1"/>
</dbReference>
<accession>A0A3Q3IDG3</accession>
<protein>
    <recommendedName>
        <fullName evidence="10">DAB2 interacting protein b</fullName>
    </recommendedName>
</protein>
<dbReference type="PANTHER" id="PTHR10194">
    <property type="entry name" value="RAS GTPASE-ACTIVATING PROTEINS"/>
    <property type="match status" value="1"/>
</dbReference>
<dbReference type="InterPro" id="IPR001849">
    <property type="entry name" value="PH_domain"/>
</dbReference>
<dbReference type="SUPFAM" id="SSF48350">
    <property type="entry name" value="GTPase activation domain, GAP"/>
    <property type="match status" value="1"/>
</dbReference>
<dbReference type="STRING" id="43700.ENSMALP00000001998"/>
<dbReference type="SMART" id="SM00323">
    <property type="entry name" value="RasGAP"/>
    <property type="match status" value="1"/>
</dbReference>
<dbReference type="InterPro" id="IPR011993">
    <property type="entry name" value="PH-like_dom_sf"/>
</dbReference>
<dbReference type="GO" id="GO:0005096">
    <property type="term" value="F:GTPase activator activity"/>
    <property type="evidence" value="ECO:0007669"/>
    <property type="project" value="UniProtKB-KW"/>
</dbReference>
<dbReference type="PROSITE" id="PS50004">
    <property type="entry name" value="C2"/>
    <property type="match status" value="1"/>
</dbReference>
<evidence type="ECO:0008006" key="10">
    <source>
        <dbReference type="Google" id="ProtNLM"/>
    </source>
</evidence>
<keyword evidence="3" id="KW-0175">Coiled coil</keyword>
<dbReference type="PROSITE" id="PS00509">
    <property type="entry name" value="RAS_GTPASE_ACTIV_1"/>
    <property type="match status" value="1"/>
</dbReference>
<dbReference type="InterPro" id="IPR021887">
    <property type="entry name" value="DAB2P_C"/>
</dbReference>
<reference evidence="8" key="2">
    <citation type="submission" date="2025-09" db="UniProtKB">
        <authorList>
            <consortium name="Ensembl"/>
        </authorList>
    </citation>
    <scope>IDENTIFICATION</scope>
</reference>
<feature type="compositionally biased region" description="Low complexity" evidence="4">
    <location>
        <begin position="593"/>
        <end position="620"/>
    </location>
</feature>
<feature type="domain" description="C2" evidence="6">
    <location>
        <begin position="97"/>
        <end position="215"/>
    </location>
</feature>
<feature type="compositionally biased region" description="Low complexity" evidence="4">
    <location>
        <begin position="714"/>
        <end position="724"/>
    </location>
</feature>
<dbReference type="SUPFAM" id="SSF49562">
    <property type="entry name" value="C2 domain (Calcium/lipid-binding domain, CaLB)"/>
    <property type="match status" value="1"/>
</dbReference>
<feature type="compositionally biased region" description="Pro residues" evidence="4">
    <location>
        <begin position="577"/>
        <end position="592"/>
    </location>
</feature>
<dbReference type="PROSITE" id="PS50003">
    <property type="entry name" value="PH_DOMAIN"/>
    <property type="match status" value="1"/>
</dbReference>
<dbReference type="PANTHER" id="PTHR10194:SF26">
    <property type="entry name" value="DISABLED HOMOLOG 2-INTERACTING PROTEIN"/>
    <property type="match status" value="1"/>
</dbReference>
<evidence type="ECO:0000313" key="9">
    <source>
        <dbReference type="Proteomes" id="UP000261600"/>
    </source>
</evidence>
<keyword evidence="9" id="KW-1185">Reference proteome</keyword>